<evidence type="ECO:0000313" key="3">
    <source>
        <dbReference type="Proteomes" id="UP000184089"/>
    </source>
</evidence>
<reference evidence="1 4" key="3">
    <citation type="journal article" date="2019" name="Nat. Med.">
        <title>A library of human gut bacterial isolates paired with longitudinal multiomics data enables mechanistic microbiome research.</title>
        <authorList>
            <person name="Poyet M."/>
            <person name="Groussin M."/>
            <person name="Gibbons S.M."/>
            <person name="Avila-Pacheco J."/>
            <person name="Jiang X."/>
            <person name="Kearney S.M."/>
            <person name="Perrotta A.R."/>
            <person name="Berdy B."/>
            <person name="Zhao S."/>
            <person name="Lieberman T.D."/>
            <person name="Swanson P.K."/>
            <person name="Smith M."/>
            <person name="Roesemann S."/>
            <person name="Alexander J.E."/>
            <person name="Rich S.A."/>
            <person name="Livny J."/>
            <person name="Vlamakis H."/>
            <person name="Clish C."/>
            <person name="Bullock K."/>
            <person name="Deik A."/>
            <person name="Scott J."/>
            <person name="Pierce K.A."/>
            <person name="Xavier R.J."/>
            <person name="Alm E.J."/>
        </authorList>
    </citation>
    <scope>NUCLEOTIDE SEQUENCE [LARGE SCALE GENOMIC DNA]</scope>
    <source>
        <strain evidence="1 4">BIOML-A2</strain>
    </source>
</reference>
<accession>A0AAQ1RVW7</accession>
<name>A0AAQ1RVW7_9FIRM</name>
<evidence type="ECO:0000313" key="2">
    <source>
        <dbReference type="EMBL" id="SHG08328.1"/>
    </source>
</evidence>
<dbReference type="AlphaFoldDB" id="A0AAQ1RVW7"/>
<dbReference type="EMBL" id="FQVY01000002">
    <property type="protein sequence ID" value="SHG08328.1"/>
    <property type="molecule type" value="Genomic_DNA"/>
</dbReference>
<gene>
    <name evidence="1" type="ORF">GT747_03585</name>
    <name evidence="2" type="ORF">SAMN05444424_1404</name>
</gene>
<comment type="caution">
    <text evidence="2">The sequence shown here is derived from an EMBL/GenBank/DDBJ whole genome shotgun (WGS) entry which is preliminary data.</text>
</comment>
<protein>
    <submittedName>
        <fullName evidence="2">Uncharacterized protein</fullName>
    </submittedName>
</protein>
<evidence type="ECO:0000313" key="4">
    <source>
        <dbReference type="Proteomes" id="UP000474718"/>
    </source>
</evidence>
<organism evidence="2 3">
    <name type="scientific">Bittarella massiliensis</name>
    <name type="common">ex Durand et al. 2017</name>
    <dbReference type="NCBI Taxonomy" id="1720313"/>
    <lineage>
        <taxon>Bacteria</taxon>
        <taxon>Bacillati</taxon>
        <taxon>Bacillota</taxon>
        <taxon>Clostridia</taxon>
        <taxon>Eubacteriales</taxon>
        <taxon>Oscillospiraceae</taxon>
        <taxon>Bittarella (ex Durand et al. 2017)</taxon>
    </lineage>
</organism>
<dbReference type="Proteomes" id="UP000184089">
    <property type="component" value="Unassembled WGS sequence"/>
</dbReference>
<reference evidence="3" key="1">
    <citation type="submission" date="2016-11" db="EMBL/GenBank/DDBJ databases">
        <authorList>
            <person name="Jaros S."/>
            <person name="Januszkiewicz K."/>
            <person name="Wedrychowicz H."/>
        </authorList>
    </citation>
    <scope>NUCLEOTIDE SEQUENCE [LARGE SCALE GENOMIC DNA]</scope>
    <source>
        <strain evidence="3">DSM 4029</strain>
    </source>
</reference>
<dbReference type="EMBL" id="WWVX01000002">
    <property type="protein sequence ID" value="MZL68857.1"/>
    <property type="molecule type" value="Genomic_DNA"/>
</dbReference>
<reference evidence="2" key="2">
    <citation type="submission" date="2016-11" db="EMBL/GenBank/DDBJ databases">
        <authorList>
            <person name="Varghese N."/>
            <person name="Submissions S."/>
        </authorList>
    </citation>
    <scope>NUCLEOTIDE SEQUENCE</scope>
    <source>
        <strain evidence="2">DSM 4029</strain>
    </source>
</reference>
<proteinExistence type="predicted"/>
<evidence type="ECO:0000313" key="1">
    <source>
        <dbReference type="EMBL" id="MZL68857.1"/>
    </source>
</evidence>
<keyword evidence="4" id="KW-1185">Reference proteome</keyword>
<dbReference type="RefSeq" id="WP_021660965.1">
    <property type="nucleotide sequence ID" value="NZ_FQVY01000002.1"/>
</dbReference>
<sequence>MTKAEIKAVLTGALQDGVALYWQFPPSGTGRCLVWGETGPAGGPAADNQPGERGMKGMVELYTTLEEDPLFAAVEEALRGARLAFSWESSGYDRDAGLVKHRWRWVSL</sequence>
<dbReference type="Proteomes" id="UP000474718">
    <property type="component" value="Unassembled WGS sequence"/>
</dbReference>